<feature type="signal peptide" evidence="1">
    <location>
        <begin position="1"/>
        <end position="20"/>
    </location>
</feature>
<evidence type="ECO:0000313" key="4">
    <source>
        <dbReference type="Proteomes" id="UP000717515"/>
    </source>
</evidence>
<gene>
    <name evidence="3" type="ORF">KVV02_008002</name>
</gene>
<reference evidence="3" key="1">
    <citation type="submission" date="2021-07" db="EMBL/GenBank/DDBJ databases">
        <title>Draft genome of Mortierella alpina, strain LL118, isolated from an aspen leaf litter sample.</title>
        <authorList>
            <person name="Yang S."/>
            <person name="Vinatzer B.A."/>
        </authorList>
    </citation>
    <scope>NUCLEOTIDE SEQUENCE</scope>
    <source>
        <strain evidence="3">LL118</strain>
    </source>
</reference>
<dbReference type="GO" id="GO:0016787">
    <property type="term" value="F:hydrolase activity"/>
    <property type="evidence" value="ECO:0007669"/>
    <property type="project" value="InterPro"/>
</dbReference>
<evidence type="ECO:0000313" key="3">
    <source>
        <dbReference type="EMBL" id="KAG9326382.1"/>
    </source>
</evidence>
<organism evidence="3 4">
    <name type="scientific">Mortierella alpina</name>
    <name type="common">Oleaginous fungus</name>
    <name type="synonym">Mortierella renispora</name>
    <dbReference type="NCBI Taxonomy" id="64518"/>
    <lineage>
        <taxon>Eukaryota</taxon>
        <taxon>Fungi</taxon>
        <taxon>Fungi incertae sedis</taxon>
        <taxon>Mucoromycota</taxon>
        <taxon>Mortierellomycotina</taxon>
        <taxon>Mortierellomycetes</taxon>
        <taxon>Mortierellales</taxon>
        <taxon>Mortierellaceae</taxon>
        <taxon>Mortierella</taxon>
    </lineage>
</organism>
<dbReference type="SUPFAM" id="SSF56300">
    <property type="entry name" value="Metallo-dependent phosphatases"/>
    <property type="match status" value="1"/>
</dbReference>
<dbReference type="Gene3D" id="3.60.21.10">
    <property type="match status" value="1"/>
</dbReference>
<accession>A0A9P8AC30</accession>
<feature type="chain" id="PRO_5040234476" description="Calcineurin-like phosphoesterase domain-containing protein" evidence="1">
    <location>
        <begin position="21"/>
        <end position="302"/>
    </location>
</feature>
<name>A0A9P8AC30_MORAP</name>
<dbReference type="InterPro" id="IPR004843">
    <property type="entry name" value="Calcineurin-like_PHP"/>
</dbReference>
<sequence>MPRFQSIIALALLCLHMTAGGQTEAAPLAVSSRIVAIGDLHSDYSQAVAVLRMAKILDSDDNWAGGQDTLISTGDIVDRGPDTIILYRLFEKIRQQAKAAGGEVVNVYGNHEVMNIGDDWRYVTSEDIASFGGKTKRKAAWNIKTGWLGKFVYNNFNITHIQHGHTVFSHGDMHPDWAKLGVNQLNTMAREALWKGDYKAPIFRTPGPIWDRSLAKEEDGTDGTCKTVEAIKKMLGVKRLVSGHTAQDDTGKILSLCGGSYLGIDVGISSYYGSHKAALEIIENADGTQTVSAIYSSGKTPL</sequence>
<proteinExistence type="predicted"/>
<dbReference type="InterPro" id="IPR029052">
    <property type="entry name" value="Metallo-depent_PP-like"/>
</dbReference>
<keyword evidence="1" id="KW-0732">Signal</keyword>
<dbReference type="AlphaFoldDB" id="A0A9P8AC30"/>
<dbReference type="Proteomes" id="UP000717515">
    <property type="component" value="Unassembled WGS sequence"/>
</dbReference>
<dbReference type="PANTHER" id="PTHR46546:SF4">
    <property type="entry name" value="SHEWANELLA-LIKE PROTEIN PHOSPHATASE 1"/>
    <property type="match status" value="1"/>
</dbReference>
<dbReference type="PANTHER" id="PTHR46546">
    <property type="entry name" value="SHEWANELLA-LIKE PROTEIN PHOSPHATASE 1"/>
    <property type="match status" value="1"/>
</dbReference>
<comment type="caution">
    <text evidence="3">The sequence shown here is derived from an EMBL/GenBank/DDBJ whole genome shotgun (WGS) entry which is preliminary data.</text>
</comment>
<dbReference type="Pfam" id="PF00149">
    <property type="entry name" value="Metallophos"/>
    <property type="match status" value="1"/>
</dbReference>
<evidence type="ECO:0000256" key="1">
    <source>
        <dbReference type="SAM" id="SignalP"/>
    </source>
</evidence>
<feature type="domain" description="Calcineurin-like phosphoesterase" evidence="2">
    <location>
        <begin position="33"/>
        <end position="247"/>
    </location>
</feature>
<dbReference type="EMBL" id="JAIFTL010000020">
    <property type="protein sequence ID" value="KAG9326382.1"/>
    <property type="molecule type" value="Genomic_DNA"/>
</dbReference>
<protein>
    <recommendedName>
        <fullName evidence="2">Calcineurin-like phosphoesterase domain-containing protein</fullName>
    </recommendedName>
</protein>
<evidence type="ECO:0000259" key="2">
    <source>
        <dbReference type="Pfam" id="PF00149"/>
    </source>
</evidence>